<name>A0A4R5AA61_9ACTN</name>
<proteinExistence type="predicted"/>
<dbReference type="Proteomes" id="UP000295578">
    <property type="component" value="Unassembled WGS sequence"/>
</dbReference>
<dbReference type="RefSeq" id="WP_132202811.1">
    <property type="nucleotide sequence ID" value="NZ_SMKY01000256.1"/>
</dbReference>
<dbReference type="SUPFAM" id="SSF54427">
    <property type="entry name" value="NTF2-like"/>
    <property type="match status" value="1"/>
</dbReference>
<feature type="domain" description="DUF4440" evidence="1">
    <location>
        <begin position="17"/>
        <end position="114"/>
    </location>
</feature>
<evidence type="ECO:0000259" key="1">
    <source>
        <dbReference type="Pfam" id="PF14534"/>
    </source>
</evidence>
<evidence type="ECO:0000313" key="3">
    <source>
        <dbReference type="Proteomes" id="UP000295578"/>
    </source>
</evidence>
<accession>A0A4R5AA61</accession>
<dbReference type="OrthoDB" id="7375616at2"/>
<sequence length="131" mass="13972">MRPLADRPEDVPPVFADRFNSGDPDAVAEMYEQGGVFVPAPGTPLTGAGARAANARFMSLGLPIKVSPRHVYTAGDLALLIVDWVIEGIADGRPVRIEGTATDVARRAADGHWRYIIDNPFGTAHDGPARP</sequence>
<reference evidence="2 3" key="1">
    <citation type="submission" date="2019-03" db="EMBL/GenBank/DDBJ databases">
        <title>Draft genome sequences of novel Actinobacteria.</title>
        <authorList>
            <person name="Sahin N."/>
            <person name="Ay H."/>
            <person name="Saygin H."/>
        </authorList>
    </citation>
    <scope>NUCLEOTIDE SEQUENCE [LARGE SCALE GENOMIC DNA]</scope>
    <source>
        <strain evidence="2 3">DSM 45941</strain>
    </source>
</reference>
<dbReference type="Gene3D" id="3.10.450.50">
    <property type="match status" value="1"/>
</dbReference>
<dbReference type="EMBL" id="SMKY01000256">
    <property type="protein sequence ID" value="TDD69183.1"/>
    <property type="molecule type" value="Genomic_DNA"/>
</dbReference>
<comment type="caution">
    <text evidence="2">The sequence shown here is derived from an EMBL/GenBank/DDBJ whole genome shotgun (WGS) entry which is preliminary data.</text>
</comment>
<dbReference type="InterPro" id="IPR027843">
    <property type="entry name" value="DUF4440"/>
</dbReference>
<dbReference type="AlphaFoldDB" id="A0A4R5AA61"/>
<dbReference type="Pfam" id="PF14534">
    <property type="entry name" value="DUF4440"/>
    <property type="match status" value="1"/>
</dbReference>
<gene>
    <name evidence="2" type="ORF">E1293_36155</name>
</gene>
<evidence type="ECO:0000313" key="2">
    <source>
        <dbReference type="EMBL" id="TDD69183.1"/>
    </source>
</evidence>
<organism evidence="2 3">
    <name type="scientific">Actinomadura darangshiensis</name>
    <dbReference type="NCBI Taxonomy" id="705336"/>
    <lineage>
        <taxon>Bacteria</taxon>
        <taxon>Bacillati</taxon>
        <taxon>Actinomycetota</taxon>
        <taxon>Actinomycetes</taxon>
        <taxon>Streptosporangiales</taxon>
        <taxon>Thermomonosporaceae</taxon>
        <taxon>Actinomadura</taxon>
    </lineage>
</organism>
<dbReference type="InterPro" id="IPR032710">
    <property type="entry name" value="NTF2-like_dom_sf"/>
</dbReference>
<keyword evidence="3" id="KW-1185">Reference proteome</keyword>
<protein>
    <submittedName>
        <fullName evidence="2">DUF4440 domain-containing protein</fullName>
    </submittedName>
</protein>